<protein>
    <submittedName>
        <fullName evidence="2">Uncharacterized protein</fullName>
    </submittedName>
</protein>
<feature type="coiled-coil region" evidence="1">
    <location>
        <begin position="87"/>
        <end position="121"/>
    </location>
</feature>
<sequence>MFISELWSVIWGKLFGSDVDCASSLKEEVQVILEEMDGKDVDISPLMRLMKSFLELAAIYDQARSTPHDKYMKATRKDLSIEVKEKIGKLHRKEKDLEVLLEAIEKEVEESKLGASTAEKDFDACNDADLLNDDDLTDLE</sequence>
<organism evidence="2 3">
    <name type="scientific">Datura stramonium</name>
    <name type="common">Jimsonweed</name>
    <name type="synonym">Common thornapple</name>
    <dbReference type="NCBI Taxonomy" id="4076"/>
    <lineage>
        <taxon>Eukaryota</taxon>
        <taxon>Viridiplantae</taxon>
        <taxon>Streptophyta</taxon>
        <taxon>Embryophyta</taxon>
        <taxon>Tracheophyta</taxon>
        <taxon>Spermatophyta</taxon>
        <taxon>Magnoliopsida</taxon>
        <taxon>eudicotyledons</taxon>
        <taxon>Gunneridae</taxon>
        <taxon>Pentapetalae</taxon>
        <taxon>asterids</taxon>
        <taxon>lamiids</taxon>
        <taxon>Solanales</taxon>
        <taxon>Solanaceae</taxon>
        <taxon>Solanoideae</taxon>
        <taxon>Datureae</taxon>
        <taxon>Datura</taxon>
    </lineage>
</organism>
<accession>A0ABS8TAE2</accession>
<name>A0ABS8TAE2_DATST</name>
<evidence type="ECO:0000313" key="3">
    <source>
        <dbReference type="Proteomes" id="UP000823775"/>
    </source>
</evidence>
<keyword evidence="1" id="KW-0175">Coiled coil</keyword>
<evidence type="ECO:0000256" key="1">
    <source>
        <dbReference type="SAM" id="Coils"/>
    </source>
</evidence>
<keyword evidence="3" id="KW-1185">Reference proteome</keyword>
<dbReference type="EMBL" id="JACEIK010001285">
    <property type="protein sequence ID" value="MCD7467944.1"/>
    <property type="molecule type" value="Genomic_DNA"/>
</dbReference>
<gene>
    <name evidence="2" type="ORF">HAX54_005652</name>
</gene>
<evidence type="ECO:0000313" key="2">
    <source>
        <dbReference type="EMBL" id="MCD7467944.1"/>
    </source>
</evidence>
<reference evidence="2 3" key="1">
    <citation type="journal article" date="2021" name="BMC Genomics">
        <title>Datura genome reveals duplications of psychoactive alkaloid biosynthetic genes and high mutation rate following tissue culture.</title>
        <authorList>
            <person name="Rajewski A."/>
            <person name="Carter-House D."/>
            <person name="Stajich J."/>
            <person name="Litt A."/>
        </authorList>
    </citation>
    <scope>NUCLEOTIDE SEQUENCE [LARGE SCALE GENOMIC DNA]</scope>
    <source>
        <strain evidence="2">AR-01</strain>
    </source>
</reference>
<proteinExistence type="predicted"/>
<dbReference type="Proteomes" id="UP000823775">
    <property type="component" value="Unassembled WGS sequence"/>
</dbReference>
<comment type="caution">
    <text evidence="2">The sequence shown here is derived from an EMBL/GenBank/DDBJ whole genome shotgun (WGS) entry which is preliminary data.</text>
</comment>